<gene>
    <name evidence="2" type="ORF">BN869_000003101_1</name>
</gene>
<dbReference type="InterPro" id="IPR025337">
    <property type="entry name" value="Questin_oxidase-like"/>
</dbReference>
<proteinExistence type="predicted"/>
<organism evidence="2">
    <name type="scientific">Bionectria ochroleuca</name>
    <name type="common">Gliocladium roseum</name>
    <dbReference type="NCBI Taxonomy" id="29856"/>
    <lineage>
        <taxon>Eukaryota</taxon>
        <taxon>Fungi</taxon>
        <taxon>Dikarya</taxon>
        <taxon>Ascomycota</taxon>
        <taxon>Pezizomycotina</taxon>
        <taxon>Sordariomycetes</taxon>
        <taxon>Hypocreomycetidae</taxon>
        <taxon>Hypocreales</taxon>
        <taxon>Bionectriaceae</taxon>
        <taxon>Clonostachys</taxon>
    </lineage>
</organism>
<dbReference type="PANTHER" id="PTHR35870">
    <property type="entry name" value="PROTEIN, PUTATIVE (AFU_ORTHOLOGUE AFUA_5G03330)-RELATED"/>
    <property type="match status" value="1"/>
</dbReference>
<evidence type="ECO:0008006" key="3">
    <source>
        <dbReference type="Google" id="ProtNLM"/>
    </source>
</evidence>
<dbReference type="AlphaFoldDB" id="A0A0B7JX25"/>
<dbReference type="GO" id="GO:0016491">
    <property type="term" value="F:oxidoreductase activity"/>
    <property type="evidence" value="ECO:0007669"/>
    <property type="project" value="UniProtKB-KW"/>
</dbReference>
<dbReference type="Pfam" id="PF14027">
    <property type="entry name" value="Questin_oxidase"/>
    <property type="match status" value="1"/>
</dbReference>
<accession>A0A0B7JX25</accession>
<dbReference type="EMBL" id="CDPU01000006">
    <property type="protein sequence ID" value="CEO47046.1"/>
    <property type="molecule type" value="Genomic_DNA"/>
</dbReference>
<name>A0A0B7JX25_BIOOC</name>
<reference evidence="2" key="1">
    <citation type="submission" date="2015-01" db="EMBL/GenBank/DDBJ databases">
        <authorList>
            <person name="Durling Mikael"/>
        </authorList>
    </citation>
    <scope>NUCLEOTIDE SEQUENCE</scope>
</reference>
<sequence length="409" mass="47252">MAGFLSSVPILGKITGIGSGSRSINLPSVDVDQVETNPDKRARCLKHLIKANHVNYSVVYHNLQYDNHNPHILASAYFLGANDIQLNEIYEKQIKELEPWKSSPAEVADLDWQDFLGDRRYQRAYLDYFEDKLVMNYSYAWKKEVEHFLFHAETPLLHGLISGLGHPLIHLGYAYEVDSKELATEALSLLAVQYNFLHKYLDDSSYTKPSPLNSSYPLDLLTKMADDKRFESLPRNPDYSDLESIFNEHEELILEYWNGWNLDNPHKAFELSQEAAVALFVSTVAPKSHAYNFFVVHLLTTSHAVRILLPFFPQEYRVPLVRQWWLLVISVMLMKNRPRPDPDNVEKNVDGKTWKYVQDRAINSPWAHDAHYVKAIRSMKEAAKTWGDAQEKYLRAAVTFVDNFEGWAF</sequence>
<keyword evidence="1" id="KW-0560">Oxidoreductase</keyword>
<dbReference type="PANTHER" id="PTHR35870:SF6">
    <property type="entry name" value="MGS207 PROTEIN"/>
    <property type="match status" value="1"/>
</dbReference>
<evidence type="ECO:0000313" key="2">
    <source>
        <dbReference type="EMBL" id="CEO47046.1"/>
    </source>
</evidence>
<protein>
    <recommendedName>
        <fullName evidence="3">MGS207 protein</fullName>
    </recommendedName>
</protein>
<evidence type="ECO:0000256" key="1">
    <source>
        <dbReference type="ARBA" id="ARBA00023002"/>
    </source>
</evidence>